<feature type="active site" description="Proton donor" evidence="7 9">
    <location>
        <position position="175"/>
    </location>
</feature>
<dbReference type="Gene3D" id="3.40.532.10">
    <property type="entry name" value="Peptidase C12, ubiquitin carboxyl-terminal hydrolase"/>
    <property type="match status" value="1"/>
</dbReference>
<comment type="caution">
    <text evidence="13">The sequence shown here is derived from an EMBL/GenBank/DDBJ whole genome shotgun (WGS) entry which is preliminary data.</text>
</comment>
<evidence type="ECO:0000256" key="11">
    <source>
        <dbReference type="SAM" id="MobiDB-lite"/>
    </source>
</evidence>
<dbReference type="InterPro" id="IPR036959">
    <property type="entry name" value="Peptidase_C12_UCH_sf"/>
</dbReference>
<dbReference type="EMBL" id="JANBPT010000070">
    <property type="protein sequence ID" value="KAJ1928518.1"/>
    <property type="molecule type" value="Genomic_DNA"/>
</dbReference>
<dbReference type="PRINTS" id="PR00707">
    <property type="entry name" value="UBCTHYDRLASE"/>
</dbReference>
<evidence type="ECO:0000256" key="9">
    <source>
        <dbReference type="PROSITE-ProRule" id="PRU01393"/>
    </source>
</evidence>
<feature type="active site" description="Nucleophile" evidence="7 9">
    <location>
        <position position="100"/>
    </location>
</feature>
<evidence type="ECO:0000256" key="4">
    <source>
        <dbReference type="ARBA" id="ARBA00022786"/>
    </source>
</evidence>
<dbReference type="AlphaFoldDB" id="A0A9W8AC40"/>
<keyword evidence="3 9" id="KW-0645">Protease</keyword>
<dbReference type="InterPro" id="IPR001578">
    <property type="entry name" value="Peptidase_C12_UCH"/>
</dbReference>
<dbReference type="OrthoDB" id="1924260at2759"/>
<dbReference type="Proteomes" id="UP001150569">
    <property type="component" value="Unassembled WGS sequence"/>
</dbReference>
<evidence type="ECO:0000256" key="7">
    <source>
        <dbReference type="PIRSR" id="PIRSR038120-1"/>
    </source>
</evidence>
<sequence>MTDAGNWCLIESDPGVFTELISNLGVKGTQVEEIYSLDDVTLEELNPIYGLIFLFKWQPEPGSHRTHSEADYAPNKDSHVFFAKQYSSRGFEVPVINNACATQAILSILLNSPGVELGDELGQFKEFTQEFSPELKGLAISNSDLIRTVHNSFARTDLFVNEEQPAADDSEDLFHFISYVPISGCLYELDGLQEAPINHGACTDQDWLRKARPIIQARMARYANSEIRFNLMAVVESRPIIYQKRMAEIDRMLHEIQVRIGALQLESAASTPKAHPTEPSTPETHQPIVASPSDTGSRDDSIQGLQARIIALEDEKNALSYKLTVEQMKLKRYRSDNVMRKHNFIPLLYNLVRQLAGKGQLDGLIEEAKRHKRPRTRP</sequence>
<proteinExistence type="inferred from homology"/>
<dbReference type="InterPro" id="IPR017390">
    <property type="entry name" value="Ubiquitinyl_hydrolase_UCH37"/>
</dbReference>
<dbReference type="EC" id="3.4.19.12" evidence="10"/>
<gene>
    <name evidence="13" type="ORF">IWQ60_001992</name>
</gene>
<evidence type="ECO:0000256" key="2">
    <source>
        <dbReference type="ARBA" id="ARBA00009326"/>
    </source>
</evidence>
<evidence type="ECO:0000256" key="3">
    <source>
        <dbReference type="ARBA" id="ARBA00022670"/>
    </source>
</evidence>
<dbReference type="GO" id="GO:0016579">
    <property type="term" value="P:protein deubiquitination"/>
    <property type="evidence" value="ECO:0007669"/>
    <property type="project" value="InterPro"/>
</dbReference>
<dbReference type="PROSITE" id="PS52048">
    <property type="entry name" value="UCH_DOMAIN"/>
    <property type="match status" value="1"/>
</dbReference>
<feature type="site" description="Transition state stabilizer" evidence="9">
    <location>
        <position position="85"/>
    </location>
</feature>
<dbReference type="GO" id="GO:0005737">
    <property type="term" value="C:cytoplasm"/>
    <property type="evidence" value="ECO:0007669"/>
    <property type="project" value="TreeGrafter"/>
</dbReference>
<keyword evidence="14" id="KW-1185">Reference proteome</keyword>
<dbReference type="SUPFAM" id="SSF54001">
    <property type="entry name" value="Cysteine proteinases"/>
    <property type="match status" value="1"/>
</dbReference>
<protein>
    <recommendedName>
        <fullName evidence="10">Ubiquitin carboxyl-terminal hydrolase</fullName>
        <ecNumber evidence="10">3.4.19.12</ecNumber>
    </recommendedName>
</protein>
<organism evidence="13 14">
    <name type="scientific">Tieghemiomyces parasiticus</name>
    <dbReference type="NCBI Taxonomy" id="78921"/>
    <lineage>
        <taxon>Eukaryota</taxon>
        <taxon>Fungi</taxon>
        <taxon>Fungi incertae sedis</taxon>
        <taxon>Zoopagomycota</taxon>
        <taxon>Kickxellomycotina</taxon>
        <taxon>Dimargaritomycetes</taxon>
        <taxon>Dimargaritales</taxon>
        <taxon>Dimargaritaceae</taxon>
        <taxon>Tieghemiomyces</taxon>
    </lineage>
</organism>
<reference evidence="13" key="1">
    <citation type="submission" date="2022-07" db="EMBL/GenBank/DDBJ databases">
        <title>Phylogenomic reconstructions and comparative analyses of Kickxellomycotina fungi.</title>
        <authorList>
            <person name="Reynolds N.K."/>
            <person name="Stajich J.E."/>
            <person name="Barry K."/>
            <person name="Grigoriev I.V."/>
            <person name="Crous P."/>
            <person name="Smith M.E."/>
        </authorList>
    </citation>
    <scope>NUCLEOTIDE SEQUENCE</scope>
    <source>
        <strain evidence="13">RSA 861</strain>
    </source>
</reference>
<dbReference type="PANTHER" id="PTHR10589:SF16">
    <property type="entry name" value="UBIQUITIN CARBOXYL-TERMINAL HYDROLASE ISOZYME L5"/>
    <property type="match status" value="1"/>
</dbReference>
<evidence type="ECO:0000259" key="12">
    <source>
        <dbReference type="PROSITE" id="PS52048"/>
    </source>
</evidence>
<dbReference type="Pfam" id="PF18031">
    <property type="entry name" value="UCH_C"/>
    <property type="match status" value="1"/>
</dbReference>
<feature type="domain" description="UCH catalytic" evidence="12">
    <location>
        <begin position="6"/>
        <end position="236"/>
    </location>
</feature>
<dbReference type="InterPro" id="IPR041507">
    <property type="entry name" value="UCH_C"/>
</dbReference>
<dbReference type="GO" id="GO:0004843">
    <property type="term" value="F:cysteine-type deubiquitinase activity"/>
    <property type="evidence" value="ECO:0007669"/>
    <property type="project" value="UniProtKB-UniRule"/>
</dbReference>
<keyword evidence="5 9" id="KW-0378">Hydrolase</keyword>
<dbReference type="GO" id="GO:0006511">
    <property type="term" value="P:ubiquitin-dependent protein catabolic process"/>
    <property type="evidence" value="ECO:0007669"/>
    <property type="project" value="UniProtKB-UniRule"/>
</dbReference>
<dbReference type="PIRSF" id="PIRSF038120">
    <property type="entry name" value="Ubiquitinyl_hydrolase_UCH37"/>
    <property type="match status" value="1"/>
</dbReference>
<keyword evidence="4 9" id="KW-0833">Ubl conjugation pathway</keyword>
<comment type="similarity">
    <text evidence="2 9 10">Belongs to the peptidase C12 family.</text>
</comment>
<evidence type="ECO:0000313" key="14">
    <source>
        <dbReference type="Proteomes" id="UP001150569"/>
    </source>
</evidence>
<dbReference type="FunFam" id="3.40.532.10:FF:000009">
    <property type="entry name" value="Ubiquitin carboxyl-terminal hydrolase"/>
    <property type="match status" value="1"/>
</dbReference>
<dbReference type="PROSITE" id="PS52049">
    <property type="entry name" value="ULD"/>
    <property type="match status" value="1"/>
</dbReference>
<evidence type="ECO:0000313" key="13">
    <source>
        <dbReference type="EMBL" id="KAJ1928518.1"/>
    </source>
</evidence>
<evidence type="ECO:0000256" key="1">
    <source>
        <dbReference type="ARBA" id="ARBA00000707"/>
    </source>
</evidence>
<evidence type="ECO:0000256" key="8">
    <source>
        <dbReference type="PIRSR" id="PIRSR038120-2"/>
    </source>
</evidence>
<dbReference type="Pfam" id="PF01088">
    <property type="entry name" value="Peptidase_C12"/>
    <property type="match status" value="1"/>
</dbReference>
<evidence type="ECO:0000256" key="5">
    <source>
        <dbReference type="ARBA" id="ARBA00022801"/>
    </source>
</evidence>
<dbReference type="Gene3D" id="1.20.58.860">
    <property type="match status" value="1"/>
</dbReference>
<feature type="region of interest" description="Disordered" evidence="11">
    <location>
        <begin position="267"/>
        <end position="300"/>
    </location>
</feature>
<dbReference type="InterPro" id="IPR038765">
    <property type="entry name" value="Papain-like_cys_pep_sf"/>
</dbReference>
<dbReference type="PANTHER" id="PTHR10589">
    <property type="entry name" value="UBIQUITIN CARBOXYL-TERMINAL HYDROLASE"/>
    <property type="match status" value="1"/>
</dbReference>
<comment type="catalytic activity">
    <reaction evidence="1 9 10">
        <text>Thiol-dependent hydrolysis of ester, thioester, amide, peptide and isopeptide bonds formed by the C-terminal Gly of ubiquitin (a 76-residue protein attached to proteins as an intracellular targeting signal).</text>
        <dbReference type="EC" id="3.4.19.12"/>
    </reaction>
</comment>
<keyword evidence="6 9" id="KW-0788">Thiol protease</keyword>
<evidence type="ECO:0000256" key="10">
    <source>
        <dbReference type="RuleBase" id="RU361215"/>
    </source>
</evidence>
<evidence type="ECO:0000256" key="6">
    <source>
        <dbReference type="ARBA" id="ARBA00022807"/>
    </source>
</evidence>
<feature type="site" description="Important for enzyme activity" evidence="8 9">
    <location>
        <position position="190"/>
    </location>
</feature>
<dbReference type="CDD" id="cd09617">
    <property type="entry name" value="Peptidase_C12_UCH37_BAP1"/>
    <property type="match status" value="1"/>
</dbReference>
<name>A0A9W8AC40_9FUNG</name>
<accession>A0A9W8AC40</accession>